<comment type="similarity">
    <text evidence="1">Belongs to the bacterial solute-binding protein 1 family.</text>
</comment>
<gene>
    <name evidence="3" type="ORF">BIP78_0179</name>
</gene>
<dbReference type="AlphaFoldDB" id="A0A410FSC8"/>
<dbReference type="Gene3D" id="3.40.190.10">
    <property type="entry name" value="Periplasmic binding protein-like II"/>
    <property type="match status" value="2"/>
</dbReference>
<keyword evidence="2" id="KW-0813">Transport</keyword>
<dbReference type="SUPFAM" id="SSF53850">
    <property type="entry name" value="Periplasmic binding protein-like II"/>
    <property type="match status" value="1"/>
</dbReference>
<dbReference type="EMBL" id="CP034928">
    <property type="protein sequence ID" value="QAA75947.1"/>
    <property type="molecule type" value="Genomic_DNA"/>
</dbReference>
<protein>
    <submittedName>
        <fullName evidence="3">Alpha-glucosides-binding periplasmic protein AglE</fullName>
    </submittedName>
</protein>
<dbReference type="InterPro" id="IPR050490">
    <property type="entry name" value="Bact_solute-bd_prot1"/>
</dbReference>
<sequence length="414" mass="44392">MMKRWLVGLLLAGLVAGLAQGAVTIMVLWSGDELAAFQKVVDAFQARTGIAVRVESVGRDLPTILATRVAAGNPPDLAGMPNPGQMAEFVARGALIPVDGLVDLTQFPTAFVDLATVGGKVYGIFISADLKSLVWYNPDALYAEGLAPATSWNELVYITRELANRGKTPWAVGFESGAASGWPGTDWIEDIMLRTAGPELYDKWVAHEIPWTHPAVKRAFELFGSIVRNNAYVYGGTTGVLSINFGDSPAVLWDPVPGAYLHRQATFIKSFIAGAHPQLDLDQDVGFFVFPPIDPQWGTPLLGAGDLISAFRDTPEVRAFLQYLASPDAQAIWCGALGKLATNVNVDPGIYPDRLTAQAAEILKGAEIFRFDASDLMPAAVGSGAFWKGVLDYVSGVPLDRVLQDIEAAARAAY</sequence>
<dbReference type="KEGG" id="bih:BIP78_0179"/>
<proteinExistence type="inferred from homology"/>
<accession>A0A410FSC8</accession>
<reference evidence="4" key="1">
    <citation type="submission" date="2018-12" db="EMBL/GenBank/DDBJ databases">
        <title>Complete genome sequence of an uncultured bacterium of the candidate phylum Bipolaricaulota.</title>
        <authorList>
            <person name="Kadnikov V.V."/>
            <person name="Mardanov A.V."/>
            <person name="Beletsky A.V."/>
            <person name="Frank Y.A."/>
            <person name="Karnachuk O.V."/>
            <person name="Ravin N.V."/>
        </authorList>
    </citation>
    <scope>NUCLEOTIDE SEQUENCE [LARGE SCALE GENOMIC DNA]</scope>
</reference>
<dbReference type="InterPro" id="IPR006059">
    <property type="entry name" value="SBP"/>
</dbReference>
<dbReference type="Proteomes" id="UP000287233">
    <property type="component" value="Chromosome"/>
</dbReference>
<evidence type="ECO:0000256" key="2">
    <source>
        <dbReference type="ARBA" id="ARBA00022448"/>
    </source>
</evidence>
<dbReference type="PANTHER" id="PTHR43649:SF29">
    <property type="entry name" value="OSMOPROTECTIVE COMPOUNDS-BINDING PROTEIN GGTB"/>
    <property type="match status" value="1"/>
</dbReference>
<evidence type="ECO:0000313" key="4">
    <source>
        <dbReference type="Proteomes" id="UP000287233"/>
    </source>
</evidence>
<name>A0A410FSC8_BIPS1</name>
<evidence type="ECO:0000256" key="1">
    <source>
        <dbReference type="ARBA" id="ARBA00008520"/>
    </source>
</evidence>
<dbReference type="Pfam" id="PF13416">
    <property type="entry name" value="SBP_bac_8"/>
    <property type="match status" value="1"/>
</dbReference>
<evidence type="ECO:0000313" key="3">
    <source>
        <dbReference type="EMBL" id="QAA75947.1"/>
    </source>
</evidence>
<organism evidence="3 4">
    <name type="scientific">Bipolaricaulis sibiricus</name>
    <dbReference type="NCBI Taxonomy" id="2501609"/>
    <lineage>
        <taxon>Bacteria</taxon>
        <taxon>Candidatus Bipolaricaulota</taxon>
        <taxon>Candidatus Bipolaricaulia</taxon>
        <taxon>Candidatus Bipolaricaulales</taxon>
        <taxon>Candidatus Bipolaricaulaceae</taxon>
        <taxon>Candidatus Bipolaricaulis</taxon>
    </lineage>
</organism>
<dbReference type="PANTHER" id="PTHR43649">
    <property type="entry name" value="ARABINOSE-BINDING PROTEIN-RELATED"/>
    <property type="match status" value="1"/>
</dbReference>